<keyword evidence="2" id="KW-1185">Reference proteome</keyword>
<accession>A0ABX4JTU6</accession>
<proteinExistence type="predicted"/>
<dbReference type="EMBL" id="NWSY01000011">
    <property type="protein sequence ID" value="PDT22555.1"/>
    <property type="molecule type" value="Genomic_DNA"/>
</dbReference>
<comment type="caution">
    <text evidence="1">The sequence shown here is derived from an EMBL/GenBank/DDBJ whole genome shotgun (WGS) entry which is preliminary data.</text>
</comment>
<evidence type="ECO:0000313" key="1">
    <source>
        <dbReference type="EMBL" id="PDT22555.1"/>
    </source>
</evidence>
<evidence type="ECO:0000313" key="2">
    <source>
        <dbReference type="Proteomes" id="UP000219914"/>
    </source>
</evidence>
<gene>
    <name evidence="1" type="ORF">CO674_16015</name>
</gene>
<name>A0ABX4JTU6_9HYPH</name>
<protein>
    <submittedName>
        <fullName evidence="1">Uncharacterized protein</fullName>
    </submittedName>
</protein>
<organism evidence="1 2">
    <name type="scientific">Rhizobium hidalgonense</name>
    <dbReference type="NCBI Taxonomy" id="1538159"/>
    <lineage>
        <taxon>Bacteria</taxon>
        <taxon>Pseudomonadati</taxon>
        <taxon>Pseudomonadota</taxon>
        <taxon>Alphaproteobacteria</taxon>
        <taxon>Hyphomicrobiales</taxon>
        <taxon>Rhizobiaceae</taxon>
        <taxon>Rhizobium/Agrobacterium group</taxon>
        <taxon>Rhizobium</taxon>
    </lineage>
</organism>
<sequence length="66" mass="7625">MRSESMLMMRAILRFACESRQLQIVREIDNHPPADAARRGRFHVIQSAIVIPRCNRAGRSAEDEEM</sequence>
<reference evidence="1 2" key="1">
    <citation type="submission" date="2017-09" db="EMBL/GenBank/DDBJ databases">
        <title>Comparative genomics of rhizobia isolated from Phaseolus vulgaris in China.</title>
        <authorList>
            <person name="Tong W."/>
        </authorList>
    </citation>
    <scope>NUCLEOTIDE SEQUENCE [LARGE SCALE GENOMIC DNA]</scope>
    <source>
        <strain evidence="1 2">FH14</strain>
    </source>
</reference>
<dbReference type="Proteomes" id="UP000219914">
    <property type="component" value="Unassembled WGS sequence"/>
</dbReference>